<keyword evidence="8" id="KW-0378">Hydrolase</keyword>
<dbReference type="PROSITE" id="PS00141">
    <property type="entry name" value="ASP_PROTEASE"/>
    <property type="match status" value="1"/>
</dbReference>
<dbReference type="FunFam" id="3.10.10.10:FF:000007">
    <property type="entry name" value="Retrovirus-related Pol polyprotein from transposon 17.6-like Protein"/>
    <property type="match status" value="1"/>
</dbReference>
<dbReference type="Gene3D" id="4.10.60.10">
    <property type="entry name" value="Zinc finger, CCHC-type"/>
    <property type="match status" value="1"/>
</dbReference>
<dbReference type="PANTHER" id="PTHR37984:SF5">
    <property type="entry name" value="PROTEIN NYNRIN-LIKE"/>
    <property type="match status" value="1"/>
</dbReference>
<dbReference type="Gene3D" id="3.30.420.10">
    <property type="entry name" value="Ribonuclease H-like superfamily/Ribonuclease H"/>
    <property type="match status" value="1"/>
</dbReference>
<dbReference type="SUPFAM" id="SSF56672">
    <property type="entry name" value="DNA/RNA polymerases"/>
    <property type="match status" value="1"/>
</dbReference>
<dbReference type="SUPFAM" id="SSF57756">
    <property type="entry name" value="Retrovirus zinc finger-like domains"/>
    <property type="match status" value="1"/>
</dbReference>
<dbReference type="CDD" id="cd00303">
    <property type="entry name" value="retropepsin_like"/>
    <property type="match status" value="1"/>
</dbReference>
<keyword evidence="3" id="KW-0548">Nucleotidyltransferase</keyword>
<evidence type="ECO:0000256" key="12">
    <source>
        <dbReference type="ARBA" id="ARBA00022918"/>
    </source>
</evidence>
<proteinExistence type="predicted"/>
<dbReference type="PANTHER" id="PTHR37984">
    <property type="entry name" value="PROTEIN CBG26694"/>
    <property type="match status" value="1"/>
</dbReference>
<keyword evidence="11" id="KW-0229">DNA integration</keyword>
<dbReference type="GO" id="GO:0003677">
    <property type="term" value="F:DNA binding"/>
    <property type="evidence" value="ECO:0007669"/>
    <property type="project" value="UniProtKB-KW"/>
</dbReference>
<evidence type="ECO:0000256" key="15">
    <source>
        <dbReference type="ARBA" id="ARBA00023172"/>
    </source>
</evidence>
<keyword evidence="15" id="KW-0233">DNA recombination</keyword>
<evidence type="ECO:0000256" key="14">
    <source>
        <dbReference type="ARBA" id="ARBA00023125"/>
    </source>
</evidence>
<evidence type="ECO:0000259" key="21">
    <source>
        <dbReference type="PROSITE" id="PS50878"/>
    </source>
</evidence>
<dbReference type="EMBL" id="AF262041">
    <property type="protein sequence ID" value="AAF67363.1"/>
    <property type="molecule type" value="Genomic_DNA"/>
</dbReference>
<dbReference type="InterPro" id="IPR050951">
    <property type="entry name" value="Retrovirus_Pol_polyprotein"/>
</dbReference>
<dbReference type="InterPro" id="IPR041588">
    <property type="entry name" value="Integrase_H2C2"/>
</dbReference>
<dbReference type="Gene3D" id="1.10.340.70">
    <property type="match status" value="1"/>
</dbReference>
<evidence type="ECO:0000256" key="8">
    <source>
        <dbReference type="ARBA" id="ARBA00022801"/>
    </source>
</evidence>
<dbReference type="SUPFAM" id="SSF53098">
    <property type="entry name" value="Ribonuclease H-like"/>
    <property type="match status" value="1"/>
</dbReference>
<keyword evidence="6" id="KW-0064">Aspartyl protease</keyword>
<dbReference type="Pfam" id="PF00078">
    <property type="entry name" value="RVT_1"/>
    <property type="match status" value="1"/>
</dbReference>
<evidence type="ECO:0000313" key="23">
    <source>
        <dbReference type="EMBL" id="AAF67363.1"/>
    </source>
</evidence>
<keyword evidence="1" id="KW-0645">Protease</keyword>
<dbReference type="GO" id="GO:0003723">
    <property type="term" value="F:RNA binding"/>
    <property type="evidence" value="ECO:0007669"/>
    <property type="project" value="UniProtKB-KW"/>
</dbReference>
<dbReference type="Pfam" id="PF24626">
    <property type="entry name" value="SH3_Tf2-1"/>
    <property type="match status" value="1"/>
</dbReference>
<dbReference type="InterPro" id="IPR001878">
    <property type="entry name" value="Znf_CCHC"/>
</dbReference>
<name>Q9LKU4_ARATH</name>
<evidence type="ECO:0000256" key="16">
    <source>
        <dbReference type="ARBA" id="ARBA00023268"/>
    </source>
</evidence>
<dbReference type="GO" id="GO:0004519">
    <property type="term" value="F:endonuclease activity"/>
    <property type="evidence" value="ECO:0007669"/>
    <property type="project" value="UniProtKB-KW"/>
</dbReference>
<dbReference type="InterPro" id="IPR001584">
    <property type="entry name" value="Integrase_cat-core"/>
</dbReference>
<evidence type="ECO:0000259" key="22">
    <source>
        <dbReference type="PROSITE" id="PS50994"/>
    </source>
</evidence>
<reference evidence="23" key="2">
    <citation type="submission" date="2000-05" db="EMBL/GenBank/DDBJ databases">
        <title>The A. thaliana Genome Sequencing Project.</title>
        <authorList>
            <person name="WashU"/>
        </authorList>
    </citation>
    <scope>NUCLEOTIDE SEQUENCE</scope>
</reference>
<evidence type="ECO:0000256" key="3">
    <source>
        <dbReference type="ARBA" id="ARBA00022695"/>
    </source>
</evidence>
<dbReference type="PROSITE" id="PS50994">
    <property type="entry name" value="INTEGRASE"/>
    <property type="match status" value="1"/>
</dbReference>
<dbReference type="Gene3D" id="3.30.70.270">
    <property type="match status" value="2"/>
</dbReference>
<dbReference type="GO" id="GO:0008270">
    <property type="term" value="F:zinc ion binding"/>
    <property type="evidence" value="ECO:0007669"/>
    <property type="project" value="UniProtKB-KW"/>
</dbReference>
<evidence type="ECO:0000259" key="20">
    <source>
        <dbReference type="PROSITE" id="PS50158"/>
    </source>
</evidence>
<keyword evidence="4" id="KW-0540">Nuclease</keyword>
<keyword evidence="17" id="KW-0862">Zinc</keyword>
<dbReference type="Gene3D" id="2.40.70.10">
    <property type="entry name" value="Acid Proteases"/>
    <property type="match status" value="1"/>
</dbReference>
<dbReference type="PROSITE" id="PS50878">
    <property type="entry name" value="RT_POL"/>
    <property type="match status" value="1"/>
</dbReference>
<evidence type="ECO:0000256" key="10">
    <source>
        <dbReference type="ARBA" id="ARBA00022884"/>
    </source>
</evidence>
<dbReference type="Gene3D" id="3.10.10.10">
    <property type="entry name" value="HIV Type 1 Reverse Transcriptase, subunit A, domain 1"/>
    <property type="match status" value="1"/>
</dbReference>
<evidence type="ECO:0000256" key="6">
    <source>
        <dbReference type="ARBA" id="ARBA00022750"/>
    </source>
</evidence>
<dbReference type="GO" id="GO:0015074">
    <property type="term" value="P:DNA integration"/>
    <property type="evidence" value="ECO:0007669"/>
    <property type="project" value="UniProtKB-KW"/>
</dbReference>
<dbReference type="GO" id="GO:0003964">
    <property type="term" value="F:RNA-directed DNA polymerase activity"/>
    <property type="evidence" value="ECO:0007669"/>
    <property type="project" value="UniProtKB-KW"/>
</dbReference>
<keyword evidence="2" id="KW-0808">Transferase</keyword>
<dbReference type="InterPro" id="IPR000477">
    <property type="entry name" value="RT_dom"/>
</dbReference>
<feature type="region of interest" description="Disordered" evidence="19">
    <location>
        <begin position="296"/>
        <end position="340"/>
    </location>
</feature>
<dbReference type="GO" id="GO:0003887">
    <property type="term" value="F:DNA-directed DNA polymerase activity"/>
    <property type="evidence" value="ECO:0007669"/>
    <property type="project" value="UniProtKB-KW"/>
</dbReference>
<dbReference type="Pfam" id="PF08284">
    <property type="entry name" value="RVP_2"/>
    <property type="match status" value="1"/>
</dbReference>
<feature type="coiled-coil region" evidence="18">
    <location>
        <begin position="1325"/>
        <end position="1352"/>
    </location>
</feature>
<accession>Q9LKU4</accession>
<dbReference type="ExpressionAtlas" id="Q9LKU4">
    <property type="expression patterns" value="baseline and differential"/>
</dbReference>
<keyword evidence="5" id="KW-0479">Metal-binding</keyword>
<dbReference type="SUPFAM" id="SSF50630">
    <property type="entry name" value="Acid proteases"/>
    <property type="match status" value="1"/>
</dbReference>
<evidence type="ECO:0000256" key="17">
    <source>
        <dbReference type="PROSITE-ProRule" id="PRU00047"/>
    </source>
</evidence>
<evidence type="ECO:0000256" key="19">
    <source>
        <dbReference type="SAM" id="MobiDB-lite"/>
    </source>
</evidence>
<dbReference type="InterPro" id="IPR001969">
    <property type="entry name" value="Aspartic_peptidase_AS"/>
</dbReference>
<keyword evidence="18" id="KW-0175">Coiled coil</keyword>
<keyword evidence="17" id="KW-0863">Zinc-finger</keyword>
<evidence type="ECO:0000256" key="11">
    <source>
        <dbReference type="ARBA" id="ARBA00022908"/>
    </source>
</evidence>
<dbReference type="GO" id="GO:0004190">
    <property type="term" value="F:aspartic-type endopeptidase activity"/>
    <property type="evidence" value="ECO:0007669"/>
    <property type="project" value="UniProtKB-KW"/>
</dbReference>
<reference evidence="23" key="3">
    <citation type="submission" date="2000-05" db="EMBL/GenBank/DDBJ databases">
        <authorList>
            <person name="Wilson R."/>
        </authorList>
    </citation>
    <scope>NUCLEOTIDE SEQUENCE</scope>
</reference>
<evidence type="ECO:0000256" key="7">
    <source>
        <dbReference type="ARBA" id="ARBA00022759"/>
    </source>
</evidence>
<gene>
    <name evidence="23" type="primary">T32B20.f</name>
</gene>
<evidence type="ECO:0000256" key="4">
    <source>
        <dbReference type="ARBA" id="ARBA00022722"/>
    </source>
</evidence>
<dbReference type="InterPro" id="IPR043502">
    <property type="entry name" value="DNA/RNA_pol_sf"/>
</dbReference>
<dbReference type="Pfam" id="PF17921">
    <property type="entry name" value="Integrase_H2C2"/>
    <property type="match status" value="1"/>
</dbReference>
<dbReference type="CDD" id="cd09274">
    <property type="entry name" value="RNase_HI_RT_Ty3"/>
    <property type="match status" value="1"/>
</dbReference>
<sequence length="1504" mass="168177">MVRGAGVRGRGRGRGREQFLEGTGESDGHSATVEQSVGSQPEFVEPGVRNGLGADIAGAAGVGAGGAGVGTGVHAVGAEGPGVMGAAAGGAQIPEVGLAGLLRQLLERLPGVVPVEAPVAPRVAEVQQRAAVAEEVPSYLRMMEQLQRIGTGYFSGGTSPEEADSWRSRVERNFGSSRCPAEYRVDLAVHFLEGDAHLWWRSVTARRRQADMSWTDFVAEFNAKYFAQEALDRMEALFLELTQGERSVREYDQEFNRLLVYAGRGMEDDQAQMRRVSQYATKAALVETAAEVEEDLQRQEVGVSPAVQPKKTQQQVAPSKGSKPAQGQKRKWDHPSRAGQGGRAGCFSCGSLDHKVADCTQRAETRECYHCRERGHLRPNCPKLQRMAVTVVQPAVQHGAQVQQGVQQLAHIAAAPQGYTTREIGGTSNRAITGFLAHEVCVETLLVGGVEAHVLFDSGASHCFITPESASRGNIRGDPGEQLGAVKVAGGQFLAVLERAKGVDIQIAGESMPAHLIISPVELYDVILGMDWLDHYRVHLDCHHGRVSFERPEGRLVYQGVRPTSGSLVISAVQAEKMIEKGCEAYLVMISMPESVGQELPPSRSDPFTIELEPGTAPLSKAPYRMVPVEMAELKKQLEDLLGKGFIRLNTSPWRTSVLFVKKKDGSFRLCIDYRELNRVTVKNKYPLPRIDELLDQLRGATCFSKIDLTSGYHQIPIAEADVRKTAFRTRYGHFEFVVMPFGLTNAPAAFMRLMNSVFQEFLDEFVIIFIDDILVYSKSPEEHDVHLRRVMEKLREEKLFAKLSKCSFWQRKMGFLGHIVSVEGVSVDPEKIEAIRDWPRPTNATEIRSFLGLAGYYRRFVKGFASMAQPMTKLTGKDVPFVWSPECEEGFVSLLTSTPVLALPEHGEPYMVYTDASGVGLGCVLMQRGKVIAYASRQLRKHEGNYPTHDLEMAAVFTDHKSLKYIFTQPELNLRQRRWMELVADYDLEIAYHPSKANMVADALSCKLVGAAPGQSVEALVSEIGALRLCAVAREPLGLEAVDRADLLTRVRLAQEKDEGLIAASKAEGSEYQFAANGTILVHGRVCVPKDEELRREILSEAHASMFSIHPGATKMYRDLKRYYQWVGMKRDVANWVAECDVCQLVKAEHQVPGSMLQSLPIPDWKWDFITMDFVVGLPVSRTKDAIWVIVDRLTKSAYFLAIRKTDGATVLAKKYVSEIVKLHGVPVSIVSDRDFKFTSAFWRAFQAEMDTKVQMSTAYHPQTDGQSERTIQTLEDMLRMCVLDWGGHWADHLSLVDVVREAMQDTVMLDPSGERSIYGADYVQETTERIRVLKLNMKEAQDRHRSYADKRKRELEFEVGDGVYLKMAMLRGPNRSISEIKLSPRYIGPFRIVERVGPVAYRLELPDVMRAFRKVFHVSMLRKCLHKDDEVLAKIPEDLQPNMTLEARLVRVLERRIKELRRKKIPLIKVLWDCDGVTEETWEPEARMKARFKKWFEKQVAA</sequence>
<dbReference type="InterPro" id="IPR036397">
    <property type="entry name" value="RNaseH_sf"/>
</dbReference>
<keyword evidence="14" id="KW-0238">DNA-binding</keyword>
<dbReference type="Pfam" id="PF03732">
    <property type="entry name" value="Retrotrans_gag"/>
    <property type="match status" value="1"/>
</dbReference>
<evidence type="ECO:0000256" key="2">
    <source>
        <dbReference type="ARBA" id="ARBA00022679"/>
    </source>
</evidence>
<keyword evidence="9" id="KW-0460">Magnesium</keyword>
<reference key="1">
    <citation type="journal article" date="2000" name="Nature">
        <title>Sequence and analysis of chromosome 5 of the plant Arabidopsis thaliana.</title>
        <authorList>
            <consortium name="Kazusa DNA Research Institute"/>
            <consortium name="Cold Spring Harbor and Washington University in St Louis Sequencing Consortium"/>
            <consortium name="European Union Arabidopsis Genome Sequencing Consortium"/>
            <person name="Tabata S."/>
            <person name="Kaneko T."/>
            <person name="Nakamura Y."/>
            <person name="Kotani H."/>
            <person name="Kato T."/>
            <person name="Asamizu E."/>
            <person name="Miyajima N."/>
            <person name="Sasamoto S."/>
            <person name="Kimura T."/>
            <person name="Hosouchi T."/>
            <person name="Kawashima K."/>
            <person name="Kohara M."/>
            <person name="Matsumoto M."/>
            <person name="Matsuno A."/>
            <person name="Muraki A."/>
            <person name="Nakayama S."/>
            <person name="Nakazaki N."/>
            <person name="Naruo K."/>
            <person name="Okumura S."/>
            <person name="Shinpo S."/>
            <person name="Takeuchi C."/>
            <person name="Wada T."/>
            <person name="Watanabe A."/>
            <person name="Yamada M."/>
            <person name="Yasuda M."/>
            <person name="Sato S."/>
            <person name="de la Bastide M."/>
            <person name="Huang E."/>
            <person name="Spiegel L."/>
            <person name="Gnoj L."/>
            <person name="O'Shaughnessy A."/>
            <person name="Preston R."/>
            <person name="Habermann K."/>
            <person name="Murray J."/>
            <person name="Johnson D."/>
            <person name="Rohlfing T."/>
            <person name="Nelson J."/>
            <person name="Stoneking T."/>
            <person name="Pepin K."/>
            <person name="Spieth J."/>
            <person name="Sekhon M."/>
            <person name="Armstrong J."/>
            <person name="Becker M."/>
            <person name="Belter E."/>
            <person name="Cordum H."/>
            <person name="Cordes M."/>
            <person name="Courtney L."/>
            <person name="Courtney W."/>
            <person name="Dante M."/>
            <person name="Du H."/>
            <person name="Edwards J."/>
            <person name="Fryman J."/>
            <person name="Haakensen B."/>
            <person name="Lamar E."/>
            <person name="Latreille P."/>
            <person name="Leonard S."/>
            <person name="Meyer R."/>
            <person name="Mulvaney E."/>
            <person name="Ozersky P."/>
            <person name="Riley A."/>
            <person name="Strowmatt C."/>
            <person name="Wagner-McPherson C."/>
            <person name="Wollam A."/>
            <person name="Yoakum M."/>
            <person name="Bell M."/>
            <person name="Dedhia N."/>
            <person name="Parnell L."/>
            <person name="Shah R."/>
            <person name="Rodriguez M."/>
            <person name="See L.H."/>
            <person name="Vil D."/>
            <person name="Baker J."/>
            <person name="Kirchoff K."/>
            <person name="Toth K."/>
            <person name="King L."/>
            <person name="Bahret A."/>
            <person name="Miller B."/>
            <person name="Marra M."/>
            <person name="Martienssen R."/>
            <person name="McCombie W.R."/>
            <person name="Wilson R.K."/>
            <person name="Murphy G."/>
            <person name="Bancroft I."/>
            <person name="Volckaert G."/>
            <person name="Wambutt R."/>
            <person name="Dusterhoft A."/>
            <person name="Stiekema W."/>
            <person name="Pohl T."/>
            <person name="Entian K.D."/>
            <person name="Terryn N."/>
            <person name="Hartley N."/>
            <person name="Bent E."/>
            <person name="Johnson S."/>
            <person name="Langham S.A."/>
            <person name="McCullagh B."/>
            <person name="Robben J."/>
            <person name="Grymonprez B."/>
            <person name="Zimmermann W."/>
            <person name="Ramsperger U."/>
            <person name="Wedler H."/>
            <person name="Balke K."/>
            <person name="Wedler E."/>
            <person name="Peters S."/>
            <person name="van Staveren M."/>
            <person name="Dirkse W."/>
            <person name="Mooijman P."/>
            <person name="Lankhorst R.K."/>
            <person name="Weitzenegger T."/>
            <person name="Bothe G."/>
            <person name="Rose M."/>
            <person name="Hauf J."/>
            <person name="Berneiser S."/>
            <person name="Hempel S."/>
            <person name="Feldpausch M."/>
            <person name="Lamberth S."/>
            <person name="Villarroel R."/>
            <person name="Gielen J."/>
            <person name="Ardiles W."/>
            <person name="Bents O."/>
            <person name="Lemcke K."/>
            <person name="Kolesov G."/>
            <person name="Mayer K."/>
            <person name="Rudd S."/>
            <person name="Schoof H."/>
            <person name="Schueller C."/>
            <person name="Zaccaria P."/>
            <person name="Mewes H.W."/>
            <person name="Bevan M."/>
            <person name="Fransz P."/>
        </authorList>
    </citation>
    <scope>NUCLEOTIDE SEQUENCE [LARGE SCALE GENOMIC DNA]</scope>
    <source>
        <strain>cv. Columbia</strain>
    </source>
</reference>
<feature type="domain" description="CCHC-type" evidence="20">
    <location>
        <begin position="368"/>
        <end position="383"/>
    </location>
</feature>
<keyword evidence="16" id="KW-0511">Multifunctional enzyme</keyword>
<protein>
    <submittedName>
        <fullName evidence="23">Uncharacterized protein T32B20.f</fullName>
    </submittedName>
</protein>
<dbReference type="InterPro" id="IPR012337">
    <property type="entry name" value="RNaseH-like_sf"/>
</dbReference>
<dbReference type="Pfam" id="PF17919">
    <property type="entry name" value="RT_RNaseH_2"/>
    <property type="match status" value="1"/>
</dbReference>
<dbReference type="FunFam" id="3.30.70.270:FF:000020">
    <property type="entry name" value="Transposon Tf2-6 polyprotein-like Protein"/>
    <property type="match status" value="1"/>
</dbReference>
<dbReference type="InterPro" id="IPR056924">
    <property type="entry name" value="SH3_Tf2-1"/>
</dbReference>
<dbReference type="InterPro" id="IPR036875">
    <property type="entry name" value="Znf_CCHC_sf"/>
</dbReference>
<evidence type="ECO:0000256" key="5">
    <source>
        <dbReference type="ARBA" id="ARBA00022723"/>
    </source>
</evidence>
<dbReference type="SMART" id="SM00343">
    <property type="entry name" value="ZnF_C2HC"/>
    <property type="match status" value="2"/>
</dbReference>
<dbReference type="InterPro" id="IPR021109">
    <property type="entry name" value="Peptidase_aspartic_dom_sf"/>
</dbReference>
<keyword evidence="10" id="KW-0694">RNA-binding</keyword>
<evidence type="ECO:0000256" key="9">
    <source>
        <dbReference type="ARBA" id="ARBA00022842"/>
    </source>
</evidence>
<keyword evidence="12" id="KW-0695">RNA-directed DNA polymerase</keyword>
<keyword evidence="7" id="KW-0255">Endonuclease</keyword>
<organism evidence="23">
    <name type="scientific">Arabidopsis thaliana</name>
    <name type="common">Mouse-ear cress</name>
    <dbReference type="NCBI Taxonomy" id="3702"/>
    <lineage>
        <taxon>Eukaryota</taxon>
        <taxon>Viridiplantae</taxon>
        <taxon>Streptophyta</taxon>
        <taxon>Embryophyta</taxon>
        <taxon>Tracheophyta</taxon>
        <taxon>Spermatophyta</taxon>
        <taxon>Magnoliopsida</taxon>
        <taxon>eudicotyledons</taxon>
        <taxon>Gunneridae</taxon>
        <taxon>Pentapetalae</taxon>
        <taxon>rosids</taxon>
        <taxon>malvids</taxon>
        <taxon>Brassicales</taxon>
        <taxon>Brassicaceae</taxon>
        <taxon>Camelineae</taxon>
        <taxon>Arabidopsis</taxon>
    </lineage>
</organism>
<dbReference type="InterPro" id="IPR005162">
    <property type="entry name" value="Retrotrans_gag_dom"/>
</dbReference>
<dbReference type="InterPro" id="IPR043128">
    <property type="entry name" value="Rev_trsase/Diguanyl_cyclase"/>
</dbReference>
<dbReference type="GO" id="GO:0006310">
    <property type="term" value="P:DNA recombination"/>
    <property type="evidence" value="ECO:0007669"/>
    <property type="project" value="UniProtKB-KW"/>
</dbReference>
<dbReference type="GO" id="GO:0006508">
    <property type="term" value="P:proteolysis"/>
    <property type="evidence" value="ECO:0007669"/>
    <property type="project" value="UniProtKB-KW"/>
</dbReference>
<dbReference type="InterPro" id="IPR041577">
    <property type="entry name" value="RT_RNaseH_2"/>
</dbReference>
<dbReference type="PROSITE" id="PS50158">
    <property type="entry name" value="ZF_CCHC"/>
    <property type="match status" value="1"/>
</dbReference>
<evidence type="ECO:0000256" key="13">
    <source>
        <dbReference type="ARBA" id="ARBA00022932"/>
    </source>
</evidence>
<feature type="region of interest" description="Disordered" evidence="19">
    <location>
        <begin position="1"/>
        <end position="45"/>
    </location>
</feature>
<evidence type="ECO:0000256" key="18">
    <source>
        <dbReference type="SAM" id="Coils"/>
    </source>
</evidence>
<keyword evidence="13" id="KW-0239">DNA-directed DNA polymerase</keyword>
<evidence type="ECO:0000256" key="1">
    <source>
        <dbReference type="ARBA" id="ARBA00022670"/>
    </source>
</evidence>
<dbReference type="CDD" id="cd01647">
    <property type="entry name" value="RT_LTR"/>
    <property type="match status" value="1"/>
</dbReference>
<feature type="domain" description="Reverse transcriptase" evidence="21">
    <location>
        <begin position="642"/>
        <end position="821"/>
    </location>
</feature>
<feature type="domain" description="Integrase catalytic" evidence="22">
    <location>
        <begin position="1158"/>
        <end position="1282"/>
    </location>
</feature>